<evidence type="ECO:0000313" key="2">
    <source>
        <dbReference type="Proteomes" id="UP000610966"/>
    </source>
</evidence>
<proteinExistence type="predicted"/>
<protein>
    <recommendedName>
        <fullName evidence="3">DUF4352 domain-containing protein</fullName>
    </recommendedName>
</protein>
<keyword evidence="2" id="KW-1185">Reference proteome</keyword>
<accession>A0A8J3W294</accession>
<evidence type="ECO:0000313" key="1">
    <source>
        <dbReference type="EMBL" id="GIH73040.1"/>
    </source>
</evidence>
<dbReference type="Proteomes" id="UP000610966">
    <property type="component" value="Unassembled WGS sequence"/>
</dbReference>
<gene>
    <name evidence="1" type="ORF">Mth01_52930</name>
</gene>
<evidence type="ECO:0008006" key="3">
    <source>
        <dbReference type="Google" id="ProtNLM"/>
    </source>
</evidence>
<reference evidence="1" key="1">
    <citation type="submission" date="2021-01" db="EMBL/GenBank/DDBJ databases">
        <title>Whole genome shotgun sequence of Sphaerimonospora thailandensis NBRC 107569.</title>
        <authorList>
            <person name="Komaki H."/>
            <person name="Tamura T."/>
        </authorList>
    </citation>
    <scope>NUCLEOTIDE SEQUENCE</scope>
    <source>
        <strain evidence="1">NBRC 107569</strain>
    </source>
</reference>
<comment type="caution">
    <text evidence="1">The sequence shown here is derived from an EMBL/GenBank/DDBJ whole genome shotgun (WGS) entry which is preliminary data.</text>
</comment>
<sequence>MVVLPSLAMTSPSHGTRRRRPVLVPVAAALAAAGIGVTAALGGLKEAPPEKPPHVTPGQVIDQGQFRTEFLEAVDTTEQGSFGVTRRYLEILVKVTNLGKETAFVGVLPKSGDMVSRTPGFAGSILRVTPAIKSKYDPLASVVSYGIKSQLLHPGITTTVVVKYELEPAQQPPSSITVDVGKFVYERISDRHQTYYWQIVPKGELPTDAASEGEFIIPAIAAQVSLPVRQEQT</sequence>
<organism evidence="1 2">
    <name type="scientific">Sphaerimonospora thailandensis</name>
    <dbReference type="NCBI Taxonomy" id="795644"/>
    <lineage>
        <taxon>Bacteria</taxon>
        <taxon>Bacillati</taxon>
        <taxon>Actinomycetota</taxon>
        <taxon>Actinomycetes</taxon>
        <taxon>Streptosporangiales</taxon>
        <taxon>Streptosporangiaceae</taxon>
        <taxon>Sphaerimonospora</taxon>
    </lineage>
</organism>
<name>A0A8J3W294_9ACTN</name>
<dbReference type="AlphaFoldDB" id="A0A8J3W294"/>
<dbReference type="EMBL" id="BOOG01000070">
    <property type="protein sequence ID" value="GIH73040.1"/>
    <property type="molecule type" value="Genomic_DNA"/>
</dbReference>